<keyword evidence="2" id="KW-1185">Reference proteome</keyword>
<comment type="caution">
    <text evidence="1">The sequence shown here is derived from an EMBL/GenBank/DDBJ whole genome shotgun (WGS) entry which is preliminary data.</text>
</comment>
<accession>A0A9Q0ZCH5</accession>
<protein>
    <submittedName>
        <fullName evidence="1">Uncharacterized protein</fullName>
    </submittedName>
</protein>
<gene>
    <name evidence="1" type="ORF">OIU85_020374</name>
</gene>
<sequence>MVWANQWEGRSGRTCDGQIYQLVTRSFFKNLEDHECPSILRLSLRQQVLLMCCVESRAINDPKVLCRRLWTPQILNLLKMH</sequence>
<proteinExistence type="predicted"/>
<dbReference type="OrthoDB" id="10388748at2759"/>
<dbReference type="Proteomes" id="UP001151529">
    <property type="component" value="Chromosome 2"/>
</dbReference>
<dbReference type="EMBL" id="JAPFFL010000004">
    <property type="protein sequence ID" value="KAJ6729450.1"/>
    <property type="molecule type" value="Genomic_DNA"/>
</dbReference>
<reference evidence="1" key="1">
    <citation type="submission" date="2022-11" db="EMBL/GenBank/DDBJ databases">
        <authorList>
            <person name="Hyden B.L."/>
            <person name="Feng K."/>
            <person name="Yates T."/>
            <person name="Jawdy S."/>
            <person name="Smart L.B."/>
            <person name="Muchero W."/>
        </authorList>
    </citation>
    <scope>NUCLEOTIDE SEQUENCE</scope>
    <source>
        <tissue evidence="1">Shoot tip</tissue>
    </source>
</reference>
<reference evidence="1" key="2">
    <citation type="journal article" date="2023" name="Int. J. Mol. Sci.">
        <title>De Novo Assembly and Annotation of 11 Diverse Shrub Willow (Salix) Genomes Reveals Novel Gene Organization in Sex-Linked Regions.</title>
        <authorList>
            <person name="Hyden B."/>
            <person name="Feng K."/>
            <person name="Yates T.B."/>
            <person name="Jawdy S."/>
            <person name="Cereghino C."/>
            <person name="Smart L.B."/>
            <person name="Muchero W."/>
        </authorList>
    </citation>
    <scope>NUCLEOTIDE SEQUENCE [LARGE SCALE GENOMIC DNA]</scope>
    <source>
        <tissue evidence="1">Shoot tip</tissue>
    </source>
</reference>
<dbReference type="AlphaFoldDB" id="A0A9Q0ZCH5"/>
<evidence type="ECO:0000313" key="1">
    <source>
        <dbReference type="EMBL" id="KAJ6729450.1"/>
    </source>
</evidence>
<evidence type="ECO:0000313" key="2">
    <source>
        <dbReference type="Proteomes" id="UP001151529"/>
    </source>
</evidence>
<organism evidence="1 2">
    <name type="scientific">Salix viminalis</name>
    <name type="common">Common osier</name>
    <name type="synonym">Basket willow</name>
    <dbReference type="NCBI Taxonomy" id="40686"/>
    <lineage>
        <taxon>Eukaryota</taxon>
        <taxon>Viridiplantae</taxon>
        <taxon>Streptophyta</taxon>
        <taxon>Embryophyta</taxon>
        <taxon>Tracheophyta</taxon>
        <taxon>Spermatophyta</taxon>
        <taxon>Magnoliopsida</taxon>
        <taxon>eudicotyledons</taxon>
        <taxon>Gunneridae</taxon>
        <taxon>Pentapetalae</taxon>
        <taxon>rosids</taxon>
        <taxon>fabids</taxon>
        <taxon>Malpighiales</taxon>
        <taxon>Salicaceae</taxon>
        <taxon>Saliceae</taxon>
        <taxon>Salix</taxon>
    </lineage>
</organism>
<name>A0A9Q0ZCH5_SALVM</name>